<dbReference type="EMBL" id="LFYR01001193">
    <property type="protein sequence ID" value="KMZ63898.1"/>
    <property type="molecule type" value="Genomic_DNA"/>
</dbReference>
<keyword evidence="3" id="KW-0378">Hydrolase</keyword>
<dbReference type="Proteomes" id="UP000036987">
    <property type="component" value="Unassembled WGS sequence"/>
</dbReference>
<keyword evidence="4" id="KW-1185">Reference proteome</keyword>
<dbReference type="OrthoDB" id="167809at2759"/>
<comment type="caution">
    <text evidence="3">The sequence shown here is derived from an EMBL/GenBank/DDBJ whole genome shotgun (WGS) entry which is preliminary data.</text>
</comment>
<sequence length="201" mass="22280">MAAVAVAKARKWSETAMLVIDMQKEFILPGRRLHVPGSSSIVPSVITAVSTARDRGIPVIWVVREHDPYGRDVEFFRRHLYEDGNGPIRKGSDGVDLVDGLSVEDGEYRLVKTRFSAFFETHLNTVLHSIGIKNLVIVGVQTPNCIRQTVFDAVSLDYQQITVITDATAAATLEIHNANILDMKNVGVVAVELQDWIDLQN</sequence>
<dbReference type="SUPFAM" id="SSF52499">
    <property type="entry name" value="Isochorismatase-like hydrolases"/>
    <property type="match status" value="1"/>
</dbReference>
<reference evidence="4" key="1">
    <citation type="journal article" date="2016" name="Nature">
        <title>The genome of the seagrass Zostera marina reveals angiosperm adaptation to the sea.</title>
        <authorList>
            <person name="Olsen J.L."/>
            <person name="Rouze P."/>
            <person name="Verhelst B."/>
            <person name="Lin Y.-C."/>
            <person name="Bayer T."/>
            <person name="Collen J."/>
            <person name="Dattolo E."/>
            <person name="De Paoli E."/>
            <person name="Dittami S."/>
            <person name="Maumus F."/>
            <person name="Michel G."/>
            <person name="Kersting A."/>
            <person name="Lauritano C."/>
            <person name="Lohaus R."/>
            <person name="Toepel M."/>
            <person name="Tonon T."/>
            <person name="Vanneste K."/>
            <person name="Amirebrahimi M."/>
            <person name="Brakel J."/>
            <person name="Bostroem C."/>
            <person name="Chovatia M."/>
            <person name="Grimwood J."/>
            <person name="Jenkins J.W."/>
            <person name="Jueterbock A."/>
            <person name="Mraz A."/>
            <person name="Stam W.T."/>
            <person name="Tice H."/>
            <person name="Bornberg-Bauer E."/>
            <person name="Green P.J."/>
            <person name="Pearson G.A."/>
            <person name="Procaccini G."/>
            <person name="Duarte C.M."/>
            <person name="Schmutz J."/>
            <person name="Reusch T.B.H."/>
            <person name="Van de Peer Y."/>
        </authorList>
    </citation>
    <scope>NUCLEOTIDE SEQUENCE [LARGE SCALE GENOMIC DNA]</scope>
    <source>
        <strain evidence="4">cv. Finnish</strain>
    </source>
</reference>
<feature type="domain" description="Isochorismatase-like" evidence="2">
    <location>
        <begin position="15"/>
        <end position="192"/>
    </location>
</feature>
<dbReference type="CDD" id="cd00431">
    <property type="entry name" value="cysteine_hydrolases"/>
    <property type="match status" value="1"/>
</dbReference>
<dbReference type="OMA" id="WHKSNAL"/>
<evidence type="ECO:0000313" key="4">
    <source>
        <dbReference type="Proteomes" id="UP000036987"/>
    </source>
</evidence>
<evidence type="ECO:0000313" key="3">
    <source>
        <dbReference type="EMBL" id="KMZ63898.1"/>
    </source>
</evidence>
<accession>A0A0K9P4G6</accession>
<dbReference type="Pfam" id="PF00857">
    <property type="entry name" value="Isochorismatase"/>
    <property type="match status" value="1"/>
</dbReference>
<dbReference type="STRING" id="29655.A0A0K9P4G6"/>
<dbReference type="InterPro" id="IPR036380">
    <property type="entry name" value="Isochorismatase-like_sf"/>
</dbReference>
<dbReference type="InterPro" id="IPR000868">
    <property type="entry name" value="Isochorismatase-like_dom"/>
</dbReference>
<dbReference type="GO" id="GO:0016787">
    <property type="term" value="F:hydrolase activity"/>
    <property type="evidence" value="ECO:0007669"/>
    <property type="project" value="UniProtKB-KW"/>
</dbReference>
<evidence type="ECO:0000256" key="1">
    <source>
        <dbReference type="ARBA" id="ARBA00006336"/>
    </source>
</evidence>
<name>A0A0K9P4G6_ZOSMR</name>
<dbReference type="Gene3D" id="3.40.50.850">
    <property type="entry name" value="Isochorismatase-like"/>
    <property type="match status" value="1"/>
</dbReference>
<comment type="similarity">
    <text evidence="1">Belongs to the isochorismatase family.</text>
</comment>
<protein>
    <submittedName>
        <fullName evidence="3">Peroxyureidoacrylate/ureidoacrylate amidohydrolase RutB</fullName>
    </submittedName>
</protein>
<proteinExistence type="inferred from homology"/>
<gene>
    <name evidence="3" type="ORF">ZOSMA_38G00050</name>
</gene>
<organism evidence="3 4">
    <name type="scientific">Zostera marina</name>
    <name type="common">Eelgrass</name>
    <dbReference type="NCBI Taxonomy" id="29655"/>
    <lineage>
        <taxon>Eukaryota</taxon>
        <taxon>Viridiplantae</taxon>
        <taxon>Streptophyta</taxon>
        <taxon>Embryophyta</taxon>
        <taxon>Tracheophyta</taxon>
        <taxon>Spermatophyta</taxon>
        <taxon>Magnoliopsida</taxon>
        <taxon>Liliopsida</taxon>
        <taxon>Zosteraceae</taxon>
        <taxon>Zostera</taxon>
    </lineage>
</organism>
<evidence type="ECO:0000259" key="2">
    <source>
        <dbReference type="Pfam" id="PF00857"/>
    </source>
</evidence>
<dbReference type="AlphaFoldDB" id="A0A0K9P4G6"/>
<dbReference type="PANTHER" id="PTHR47044">
    <property type="entry name" value="OS02G0276400 PROTEIN"/>
    <property type="match status" value="1"/>
</dbReference>